<feature type="transmembrane region" description="Helical" evidence="7">
    <location>
        <begin position="130"/>
        <end position="150"/>
    </location>
</feature>
<dbReference type="Pfam" id="PF00528">
    <property type="entry name" value="BPD_transp_1"/>
    <property type="match status" value="1"/>
</dbReference>
<keyword evidence="5 7" id="KW-1133">Transmembrane helix</keyword>
<evidence type="ECO:0000256" key="5">
    <source>
        <dbReference type="ARBA" id="ARBA00022989"/>
    </source>
</evidence>
<feature type="transmembrane region" description="Helical" evidence="7">
    <location>
        <begin position="31"/>
        <end position="54"/>
    </location>
</feature>
<evidence type="ECO:0000256" key="1">
    <source>
        <dbReference type="ARBA" id="ARBA00004651"/>
    </source>
</evidence>
<feature type="transmembrane region" description="Helical" evidence="7">
    <location>
        <begin position="234"/>
        <end position="258"/>
    </location>
</feature>
<evidence type="ECO:0000313" key="10">
    <source>
        <dbReference type="Proteomes" id="UP000298246"/>
    </source>
</evidence>
<feature type="domain" description="ABC transmembrane type-1" evidence="8">
    <location>
        <begin position="92"/>
        <end position="309"/>
    </location>
</feature>
<feature type="transmembrane region" description="Helical" evidence="7">
    <location>
        <begin position="190"/>
        <end position="213"/>
    </location>
</feature>
<dbReference type="InterPro" id="IPR051393">
    <property type="entry name" value="ABC_transporter_permease"/>
</dbReference>
<dbReference type="Proteomes" id="UP000298246">
    <property type="component" value="Unassembled WGS sequence"/>
</dbReference>
<dbReference type="EMBL" id="MYFO01000002">
    <property type="protein sequence ID" value="TFE91462.1"/>
    <property type="molecule type" value="Genomic_DNA"/>
</dbReference>
<feature type="transmembrane region" description="Helical" evidence="7">
    <location>
        <begin position="288"/>
        <end position="309"/>
    </location>
</feature>
<reference evidence="9 10" key="1">
    <citation type="submission" date="2017-03" db="EMBL/GenBank/DDBJ databases">
        <title>Isolation of Levoglucosan Utilizing Bacteria.</title>
        <authorList>
            <person name="Arya A.S."/>
        </authorList>
    </citation>
    <scope>NUCLEOTIDE SEQUENCE [LARGE SCALE GENOMIC DNA]</scope>
    <source>
        <strain evidence="9 10">MEC069</strain>
    </source>
</reference>
<accession>A0A4Y8QAH4</accession>
<organism evidence="9 10">
    <name type="scientific">Paenibacillus athensensis</name>
    <dbReference type="NCBI Taxonomy" id="1967502"/>
    <lineage>
        <taxon>Bacteria</taxon>
        <taxon>Bacillati</taxon>
        <taxon>Bacillota</taxon>
        <taxon>Bacilli</taxon>
        <taxon>Bacillales</taxon>
        <taxon>Paenibacillaceae</taxon>
        <taxon>Paenibacillus</taxon>
    </lineage>
</organism>
<dbReference type="SUPFAM" id="SSF161098">
    <property type="entry name" value="MetI-like"/>
    <property type="match status" value="1"/>
</dbReference>
<dbReference type="CDD" id="cd06261">
    <property type="entry name" value="TM_PBP2"/>
    <property type="match status" value="1"/>
</dbReference>
<keyword evidence="3" id="KW-1003">Cell membrane</keyword>
<comment type="similarity">
    <text evidence="7">Belongs to the binding-protein-dependent transport system permease family.</text>
</comment>
<dbReference type="GO" id="GO:0005886">
    <property type="term" value="C:plasma membrane"/>
    <property type="evidence" value="ECO:0007669"/>
    <property type="project" value="UniProtKB-SubCell"/>
</dbReference>
<dbReference type="PROSITE" id="PS50928">
    <property type="entry name" value="ABC_TM1"/>
    <property type="match status" value="1"/>
</dbReference>
<dbReference type="InterPro" id="IPR035906">
    <property type="entry name" value="MetI-like_sf"/>
</dbReference>
<protein>
    <submittedName>
        <fullName evidence="9">ABC transporter permease</fullName>
    </submittedName>
</protein>
<name>A0A4Y8QAH4_9BACL</name>
<dbReference type="InterPro" id="IPR000515">
    <property type="entry name" value="MetI-like"/>
</dbReference>
<feature type="transmembrane region" description="Helical" evidence="7">
    <location>
        <begin position="96"/>
        <end position="118"/>
    </location>
</feature>
<comment type="caution">
    <text evidence="9">The sequence shown here is derived from an EMBL/GenBank/DDBJ whole genome shotgun (WGS) entry which is preliminary data.</text>
</comment>
<evidence type="ECO:0000256" key="6">
    <source>
        <dbReference type="ARBA" id="ARBA00023136"/>
    </source>
</evidence>
<evidence type="ECO:0000256" key="3">
    <source>
        <dbReference type="ARBA" id="ARBA00022475"/>
    </source>
</evidence>
<evidence type="ECO:0000256" key="4">
    <source>
        <dbReference type="ARBA" id="ARBA00022692"/>
    </source>
</evidence>
<gene>
    <name evidence="9" type="ORF">B5M42_02925</name>
</gene>
<dbReference type="PANTHER" id="PTHR30193:SF41">
    <property type="entry name" value="DIACETYLCHITOBIOSE UPTAKE SYSTEM PERMEASE PROTEIN NGCF"/>
    <property type="match status" value="1"/>
</dbReference>
<dbReference type="GO" id="GO:0055085">
    <property type="term" value="P:transmembrane transport"/>
    <property type="evidence" value="ECO:0007669"/>
    <property type="project" value="InterPro"/>
</dbReference>
<keyword evidence="2 7" id="KW-0813">Transport</keyword>
<evidence type="ECO:0000259" key="8">
    <source>
        <dbReference type="PROSITE" id="PS50928"/>
    </source>
</evidence>
<dbReference type="PANTHER" id="PTHR30193">
    <property type="entry name" value="ABC TRANSPORTER PERMEASE PROTEIN"/>
    <property type="match status" value="1"/>
</dbReference>
<keyword evidence="10" id="KW-1185">Reference proteome</keyword>
<keyword evidence="6 7" id="KW-0472">Membrane</keyword>
<keyword evidence="4 7" id="KW-0812">Transmembrane</keyword>
<comment type="subcellular location">
    <subcellularLocation>
        <location evidence="1 7">Cell membrane</location>
        <topology evidence="1 7">Multi-pass membrane protein</topology>
    </subcellularLocation>
</comment>
<proteinExistence type="inferred from homology"/>
<evidence type="ECO:0000256" key="2">
    <source>
        <dbReference type="ARBA" id="ARBA00022448"/>
    </source>
</evidence>
<evidence type="ECO:0000313" key="9">
    <source>
        <dbReference type="EMBL" id="TFE91462.1"/>
    </source>
</evidence>
<sequence length="321" mass="36224">MRATPAVFAVIPSKSDGEKGMTTSSKRWKRSLFIASFILPTFVFFCLFTVYPVVQALQKSLYDWSGMSENSTFIGLDNFKDMLKDPIVWRAVGNDYFLVAGKVIGIMCLATFFAVALTRFKQRGSGFFRAIFFIPNVISVVVIGVLWNFIYNPQIGFLNAFLSLFTDEKVDITWLGFPKHTIWMLLPPTIWAGIGFYMILMIAAIVNIPASYYEAANIDGAGQWSQFRHITLPLIWEQIKVSIINIVITTLNGSFVIVQLMTNGGQPDNTTQVMGSYLYRMAFQQYHFGYGAAIGVLILIVSLVTTLLLQRIMRQETVEMQ</sequence>
<dbReference type="AlphaFoldDB" id="A0A4Y8QAH4"/>
<dbReference type="Gene3D" id="1.10.3720.10">
    <property type="entry name" value="MetI-like"/>
    <property type="match status" value="1"/>
</dbReference>
<evidence type="ECO:0000256" key="7">
    <source>
        <dbReference type="RuleBase" id="RU363032"/>
    </source>
</evidence>